<evidence type="ECO:0000313" key="4">
    <source>
        <dbReference type="EMBL" id="OJF90225.1"/>
    </source>
</evidence>
<dbReference type="Gene3D" id="2.60.120.200">
    <property type="match status" value="1"/>
</dbReference>
<accession>A0A657LKJ2</accession>
<gene>
    <name evidence="4" type="ORF">AX760_24450</name>
</gene>
<evidence type="ECO:0000256" key="1">
    <source>
        <dbReference type="ARBA" id="ARBA00004613"/>
    </source>
</evidence>
<dbReference type="InterPro" id="IPR011049">
    <property type="entry name" value="Serralysin-like_metalloprot_C"/>
</dbReference>
<dbReference type="InterPro" id="IPR001343">
    <property type="entry name" value="Hemolysn_Ca-bd"/>
</dbReference>
<dbReference type="Proteomes" id="UP000182661">
    <property type="component" value="Unassembled WGS sequence"/>
</dbReference>
<dbReference type="RefSeq" id="WP_175552134.1">
    <property type="nucleotide sequence ID" value="NZ_LSRP01000145.1"/>
</dbReference>
<reference evidence="4 5" key="1">
    <citation type="submission" date="2016-02" db="EMBL/GenBank/DDBJ databases">
        <title>Genome sequencing of a beta-galactosidase producing bacteria Rhizobium sp. 59.</title>
        <authorList>
            <person name="Wang D."/>
            <person name="Kot W."/>
            <person name="Qin Y."/>
            <person name="Hansen L."/>
            <person name="Naqvi K."/>
            <person name="Rensing C."/>
        </authorList>
    </citation>
    <scope>NUCLEOTIDE SEQUENCE [LARGE SCALE GENOMIC DNA]</scope>
    <source>
        <strain evidence="4 5">59</strain>
    </source>
</reference>
<evidence type="ECO:0000256" key="2">
    <source>
        <dbReference type="ARBA" id="ARBA00022525"/>
    </source>
</evidence>
<dbReference type="Pfam" id="PF00353">
    <property type="entry name" value="HemolysinCabind"/>
    <property type="match status" value="2"/>
</dbReference>
<dbReference type="EMBL" id="LSRP01000145">
    <property type="protein sequence ID" value="OJF90225.1"/>
    <property type="molecule type" value="Genomic_DNA"/>
</dbReference>
<dbReference type="SUPFAM" id="SSF49899">
    <property type="entry name" value="Concanavalin A-like lectins/glucanases"/>
    <property type="match status" value="1"/>
</dbReference>
<dbReference type="InterPro" id="IPR018511">
    <property type="entry name" value="Hemolysin-typ_Ca-bd_CS"/>
</dbReference>
<comment type="subcellular location">
    <subcellularLocation>
        <location evidence="1">Secreted</location>
    </subcellularLocation>
</comment>
<dbReference type="InterPro" id="IPR050557">
    <property type="entry name" value="RTX_toxin/Mannuronan_C5-epim"/>
</dbReference>
<dbReference type="InterPro" id="IPR014895">
    <property type="entry name" value="Alginate_lyase_2"/>
</dbReference>
<comment type="caution">
    <text evidence="4">The sequence shown here is derived from an EMBL/GenBank/DDBJ whole genome shotgun (WGS) entry which is preliminary data.</text>
</comment>
<dbReference type="PANTHER" id="PTHR38340:SF1">
    <property type="entry name" value="S-LAYER PROTEIN"/>
    <property type="match status" value="1"/>
</dbReference>
<organism evidence="4 5">
    <name type="scientific">Pararhizobium antarcticum</name>
    <dbReference type="NCBI Taxonomy" id="1798805"/>
    <lineage>
        <taxon>Bacteria</taxon>
        <taxon>Pseudomonadati</taxon>
        <taxon>Pseudomonadota</taxon>
        <taxon>Alphaproteobacteria</taxon>
        <taxon>Hyphomicrobiales</taxon>
        <taxon>Rhizobiaceae</taxon>
        <taxon>Rhizobium/Agrobacterium group</taxon>
        <taxon>Pararhizobium</taxon>
    </lineage>
</organism>
<dbReference type="AlphaFoldDB" id="A0A657LKJ2"/>
<name>A0A657LKJ2_9HYPH</name>
<proteinExistence type="predicted"/>
<dbReference type="PRINTS" id="PR00313">
    <property type="entry name" value="CABNDNGRPT"/>
</dbReference>
<evidence type="ECO:0000313" key="5">
    <source>
        <dbReference type="Proteomes" id="UP000182661"/>
    </source>
</evidence>
<dbReference type="SUPFAM" id="SSF51120">
    <property type="entry name" value="beta-Roll"/>
    <property type="match status" value="2"/>
</dbReference>
<protein>
    <recommendedName>
        <fullName evidence="3">Alginate lyase 2 domain-containing protein</fullName>
    </recommendedName>
</protein>
<evidence type="ECO:0000259" key="3">
    <source>
        <dbReference type="Pfam" id="PF08787"/>
    </source>
</evidence>
<dbReference type="GO" id="GO:0005509">
    <property type="term" value="F:calcium ion binding"/>
    <property type="evidence" value="ECO:0007669"/>
    <property type="project" value="InterPro"/>
</dbReference>
<dbReference type="PANTHER" id="PTHR38340">
    <property type="entry name" value="S-LAYER PROTEIN"/>
    <property type="match status" value="1"/>
</dbReference>
<keyword evidence="5" id="KW-1185">Reference proteome</keyword>
<feature type="domain" description="Alginate lyase 2" evidence="3">
    <location>
        <begin position="8"/>
        <end position="235"/>
    </location>
</feature>
<dbReference type="Pfam" id="PF08787">
    <property type="entry name" value="Alginate_lyase2"/>
    <property type="match status" value="1"/>
</dbReference>
<dbReference type="PROSITE" id="PS00330">
    <property type="entry name" value="HEMOLYSIN_CALCIUM"/>
    <property type="match status" value="5"/>
</dbReference>
<sequence length="504" mass="52487">MINPNSNIDLTQWKLTLPVDSKGGFNGKAMEVTNFSKLVASDYFYFTTSGHLIFSALADGATTSGSSYARSELREMNGDKKAAWQLDQGGTMTATLKVHAVPKFEDGTPGRIVVGQIHGSDDELIRLYYQGGRVYFMNDQAGKDNKETKFIFENAAGKQPLISLGEAFSYKIDAHGSKLTVTIFADGEEYTSTSKINDVWKKDVFYFKAGAYLGVNDDNGSGRGEVAFLGLDFGHKVGAGLDGLVSLPKLIGGAGNDLLTGLAGNDALFGGAGKDTLKGGAGADRLDGGVGADILIGGSGNDKYVVDNSADIVSEGFSQGLDFIIASVSFTLGANVENMTLAGNGGAINATGNVLANTLVGNGSNNILRGYGGNDVLSGGLGNDVLAGGTGRDTLTGGLGKDVFLFDKPAGIGNVDRITDFDILSDRIALDASDFSSLAVGALAQSAFVANLAGKATTPGQSIVYEIDTGKLFYDYNGNHSGGATQIASLQANLKLSYQDFFVI</sequence>
<keyword evidence="2" id="KW-0964">Secreted</keyword>
<dbReference type="Gene3D" id="2.150.10.10">
    <property type="entry name" value="Serralysin-like metalloprotease, C-terminal"/>
    <property type="match status" value="2"/>
</dbReference>
<dbReference type="GO" id="GO:0005576">
    <property type="term" value="C:extracellular region"/>
    <property type="evidence" value="ECO:0007669"/>
    <property type="project" value="UniProtKB-SubCell"/>
</dbReference>
<dbReference type="InterPro" id="IPR013320">
    <property type="entry name" value="ConA-like_dom_sf"/>
</dbReference>